<dbReference type="Gene3D" id="3.10.450.50">
    <property type="match status" value="1"/>
</dbReference>
<sequence length="203" mass="22403">MSSNKENGMPKGSDIAEIMNVFFHYSHAIDSARLDEMAALWTEDGGGAIYYRHPNGKDLIMTDQQRADGKASGCAFTGRANIASYMAGLGVKEPKKRSPGPNFDGGPTIRHFISNIWVKEVVGDTAKATAYWWGDDAPGGPGDEKRGTYEWFLKRVDGEWKIHWSTWIVDGPRDFPCTLADDSIPLPEDGTFGVTPNKENPDF</sequence>
<comment type="caution">
    <text evidence="2">The sequence shown here is derived from an EMBL/GenBank/DDBJ whole genome shotgun (WGS) entry which is preliminary data.</text>
</comment>
<dbReference type="SUPFAM" id="SSF54427">
    <property type="entry name" value="NTF2-like"/>
    <property type="match status" value="1"/>
</dbReference>
<protein>
    <recommendedName>
        <fullName evidence="1">SnoaL-like domain-containing protein</fullName>
    </recommendedName>
</protein>
<keyword evidence="3" id="KW-1185">Reference proteome</keyword>
<evidence type="ECO:0000313" key="2">
    <source>
        <dbReference type="EMBL" id="GKY87388.1"/>
    </source>
</evidence>
<gene>
    <name evidence="2" type="ORF">STA1M1_12570</name>
</gene>
<dbReference type="InterPro" id="IPR037401">
    <property type="entry name" value="SnoaL-like"/>
</dbReference>
<name>A0ABQ5LRN0_9RHOB</name>
<evidence type="ECO:0000313" key="3">
    <source>
        <dbReference type="Proteomes" id="UP001144205"/>
    </source>
</evidence>
<evidence type="ECO:0000259" key="1">
    <source>
        <dbReference type="Pfam" id="PF13577"/>
    </source>
</evidence>
<proteinExistence type="predicted"/>
<reference evidence="2" key="1">
    <citation type="journal article" date="2023" name="Int. J. Syst. Evol. Microbiol.">
        <title>Sinisalibacter aestuarii sp. nov., isolated from estuarine sediment of the Arakawa River.</title>
        <authorList>
            <person name="Arafat S.T."/>
            <person name="Hirano S."/>
            <person name="Sato A."/>
            <person name="Takeuchi K."/>
            <person name="Yasuda T."/>
            <person name="Terahara T."/>
            <person name="Hamada M."/>
            <person name="Kobayashi T."/>
        </authorList>
    </citation>
    <scope>NUCLEOTIDE SEQUENCE</scope>
    <source>
        <strain evidence="2">B-399</strain>
    </source>
</reference>
<feature type="domain" description="SnoaL-like" evidence="1">
    <location>
        <begin position="13"/>
        <end position="163"/>
    </location>
</feature>
<dbReference type="Pfam" id="PF13577">
    <property type="entry name" value="SnoaL_4"/>
    <property type="match status" value="1"/>
</dbReference>
<accession>A0ABQ5LRN0</accession>
<dbReference type="CDD" id="cd00531">
    <property type="entry name" value="NTF2_like"/>
    <property type="match status" value="1"/>
</dbReference>
<organism evidence="2 3">
    <name type="scientific">Sinisalibacter aestuarii</name>
    <dbReference type="NCBI Taxonomy" id="2949426"/>
    <lineage>
        <taxon>Bacteria</taxon>
        <taxon>Pseudomonadati</taxon>
        <taxon>Pseudomonadota</taxon>
        <taxon>Alphaproteobacteria</taxon>
        <taxon>Rhodobacterales</taxon>
        <taxon>Roseobacteraceae</taxon>
        <taxon>Sinisalibacter</taxon>
    </lineage>
</organism>
<dbReference type="Proteomes" id="UP001144205">
    <property type="component" value="Unassembled WGS sequence"/>
</dbReference>
<dbReference type="InterPro" id="IPR032710">
    <property type="entry name" value="NTF2-like_dom_sf"/>
</dbReference>
<dbReference type="RefSeq" id="WP_281841373.1">
    <property type="nucleotide sequence ID" value="NZ_BROH01000002.1"/>
</dbReference>
<dbReference type="EMBL" id="BROH01000002">
    <property type="protein sequence ID" value="GKY87388.1"/>
    <property type="molecule type" value="Genomic_DNA"/>
</dbReference>